<protein>
    <submittedName>
        <fullName evidence="1">Uncharacterized protein</fullName>
    </submittedName>
</protein>
<dbReference type="AlphaFoldDB" id="A0AAN6YGA7"/>
<reference evidence="1" key="1">
    <citation type="journal article" date="2023" name="Mol. Phylogenet. Evol.">
        <title>Genome-scale phylogeny and comparative genomics of the fungal order Sordariales.</title>
        <authorList>
            <person name="Hensen N."/>
            <person name="Bonometti L."/>
            <person name="Westerberg I."/>
            <person name="Brannstrom I.O."/>
            <person name="Guillou S."/>
            <person name="Cros-Aarteil S."/>
            <person name="Calhoun S."/>
            <person name="Haridas S."/>
            <person name="Kuo A."/>
            <person name="Mondo S."/>
            <person name="Pangilinan J."/>
            <person name="Riley R."/>
            <person name="LaButti K."/>
            <person name="Andreopoulos B."/>
            <person name="Lipzen A."/>
            <person name="Chen C."/>
            <person name="Yan M."/>
            <person name="Daum C."/>
            <person name="Ng V."/>
            <person name="Clum A."/>
            <person name="Steindorff A."/>
            <person name="Ohm R.A."/>
            <person name="Martin F."/>
            <person name="Silar P."/>
            <person name="Natvig D.O."/>
            <person name="Lalanne C."/>
            <person name="Gautier V."/>
            <person name="Ament-Velasquez S.L."/>
            <person name="Kruys A."/>
            <person name="Hutchinson M.I."/>
            <person name="Powell A.J."/>
            <person name="Barry K."/>
            <person name="Miller A.N."/>
            <person name="Grigoriev I.V."/>
            <person name="Debuchy R."/>
            <person name="Gladieux P."/>
            <person name="Hiltunen Thoren M."/>
            <person name="Johannesson H."/>
        </authorList>
    </citation>
    <scope>NUCLEOTIDE SEQUENCE</scope>
    <source>
        <strain evidence="1">PSN293</strain>
    </source>
</reference>
<reference evidence="1" key="2">
    <citation type="submission" date="2023-05" db="EMBL/GenBank/DDBJ databases">
        <authorList>
            <consortium name="Lawrence Berkeley National Laboratory"/>
            <person name="Steindorff A."/>
            <person name="Hensen N."/>
            <person name="Bonometti L."/>
            <person name="Westerberg I."/>
            <person name="Brannstrom I.O."/>
            <person name="Guillou S."/>
            <person name="Cros-Aarteil S."/>
            <person name="Calhoun S."/>
            <person name="Haridas S."/>
            <person name="Kuo A."/>
            <person name="Mondo S."/>
            <person name="Pangilinan J."/>
            <person name="Riley R."/>
            <person name="Labutti K."/>
            <person name="Andreopoulos B."/>
            <person name="Lipzen A."/>
            <person name="Chen C."/>
            <person name="Yanf M."/>
            <person name="Daum C."/>
            <person name="Ng V."/>
            <person name="Clum A."/>
            <person name="Ohm R."/>
            <person name="Martin F."/>
            <person name="Silar P."/>
            <person name="Natvig D."/>
            <person name="Lalanne C."/>
            <person name="Gautier V."/>
            <person name="Ament-Velasquez S.L."/>
            <person name="Kruys A."/>
            <person name="Hutchinson M.I."/>
            <person name="Powell A.J."/>
            <person name="Barry K."/>
            <person name="Miller A.N."/>
            <person name="Grigoriev I.V."/>
            <person name="Debuchy R."/>
            <person name="Gladieux P."/>
            <person name="Thoren M.H."/>
            <person name="Johannesson H."/>
        </authorList>
    </citation>
    <scope>NUCLEOTIDE SEQUENCE</scope>
    <source>
        <strain evidence="1">PSN293</strain>
    </source>
</reference>
<organism evidence="1 2">
    <name type="scientific">Rhypophila decipiens</name>
    <dbReference type="NCBI Taxonomy" id="261697"/>
    <lineage>
        <taxon>Eukaryota</taxon>
        <taxon>Fungi</taxon>
        <taxon>Dikarya</taxon>
        <taxon>Ascomycota</taxon>
        <taxon>Pezizomycotina</taxon>
        <taxon>Sordariomycetes</taxon>
        <taxon>Sordariomycetidae</taxon>
        <taxon>Sordariales</taxon>
        <taxon>Naviculisporaceae</taxon>
        <taxon>Rhypophila</taxon>
    </lineage>
</organism>
<sequence length="222" mass="24677">MDMGTRQDETYRGVKHLVYLRKDKDRGRNVRQDLDGYRDRGYGLTSWLVADEGLLACLISSLFEHTVLHGAGSAVVLAHMTSLGPGACSLDLDRDLDLVGGCQLPSRVHTAPLEVGGRQHVEVGRHLGRDLNRFEFRQQNDYQISLTGGRIAGPCSAPAVDVLQRNKKAYGDLSRGLILRAVIPILRDPGRRYRAVLSVLRVFTSVMVGENVNLPTYYYTAR</sequence>
<dbReference type="EMBL" id="MU858055">
    <property type="protein sequence ID" value="KAK4218085.1"/>
    <property type="molecule type" value="Genomic_DNA"/>
</dbReference>
<evidence type="ECO:0000313" key="2">
    <source>
        <dbReference type="Proteomes" id="UP001301769"/>
    </source>
</evidence>
<gene>
    <name evidence="1" type="ORF">QBC37DRAFT_479154</name>
</gene>
<evidence type="ECO:0000313" key="1">
    <source>
        <dbReference type="EMBL" id="KAK4218085.1"/>
    </source>
</evidence>
<keyword evidence="2" id="KW-1185">Reference proteome</keyword>
<dbReference type="Proteomes" id="UP001301769">
    <property type="component" value="Unassembled WGS sequence"/>
</dbReference>
<name>A0AAN6YGA7_9PEZI</name>
<accession>A0AAN6YGA7</accession>
<comment type="caution">
    <text evidence="1">The sequence shown here is derived from an EMBL/GenBank/DDBJ whole genome shotgun (WGS) entry which is preliminary data.</text>
</comment>
<proteinExistence type="predicted"/>